<feature type="region of interest" description="Disordered" evidence="1">
    <location>
        <begin position="27"/>
        <end position="104"/>
    </location>
</feature>
<evidence type="ECO:0000313" key="2">
    <source>
        <dbReference type="EMBL" id="CAL1610107.1"/>
    </source>
</evidence>
<gene>
    <name evidence="2" type="ORF">KC01_LOCUS36770</name>
</gene>
<name>A0AAV2M9S1_KNICA</name>
<keyword evidence="3" id="KW-1185">Reference proteome</keyword>
<proteinExistence type="predicted"/>
<accession>A0AAV2M9S1</accession>
<organism evidence="2 3">
    <name type="scientific">Knipowitschia caucasica</name>
    <name type="common">Caucasian dwarf goby</name>
    <name type="synonym">Pomatoschistus caucasicus</name>
    <dbReference type="NCBI Taxonomy" id="637954"/>
    <lineage>
        <taxon>Eukaryota</taxon>
        <taxon>Metazoa</taxon>
        <taxon>Chordata</taxon>
        <taxon>Craniata</taxon>
        <taxon>Vertebrata</taxon>
        <taxon>Euteleostomi</taxon>
        <taxon>Actinopterygii</taxon>
        <taxon>Neopterygii</taxon>
        <taxon>Teleostei</taxon>
        <taxon>Neoteleostei</taxon>
        <taxon>Acanthomorphata</taxon>
        <taxon>Gobiaria</taxon>
        <taxon>Gobiiformes</taxon>
        <taxon>Gobioidei</taxon>
        <taxon>Gobiidae</taxon>
        <taxon>Gobiinae</taxon>
        <taxon>Knipowitschia</taxon>
    </lineage>
</organism>
<reference evidence="2 3" key="1">
    <citation type="submission" date="2024-04" db="EMBL/GenBank/DDBJ databases">
        <authorList>
            <person name="Waldvogel A.-M."/>
            <person name="Schoenle A."/>
        </authorList>
    </citation>
    <scope>NUCLEOTIDE SEQUENCE [LARGE SCALE GENOMIC DNA]</scope>
</reference>
<sequence length="104" mass="11461">MTDNVGVMARGRSPPLHPWQIAAASPVADRRRFTRGRSPPLHPWLCTNSEKRRARPRPWNTPLITTADTHAIDVQERTAGGQRPLESGGRQEETKNSKAACGGL</sequence>
<dbReference type="EMBL" id="OZ035829">
    <property type="protein sequence ID" value="CAL1610107.1"/>
    <property type="molecule type" value="Genomic_DNA"/>
</dbReference>
<dbReference type="AlphaFoldDB" id="A0AAV2M9S1"/>
<evidence type="ECO:0000256" key="1">
    <source>
        <dbReference type="SAM" id="MobiDB-lite"/>
    </source>
</evidence>
<dbReference type="Proteomes" id="UP001497482">
    <property type="component" value="Chromosome 7"/>
</dbReference>
<protein>
    <submittedName>
        <fullName evidence="2">Uncharacterized protein</fullName>
    </submittedName>
</protein>
<evidence type="ECO:0000313" key="3">
    <source>
        <dbReference type="Proteomes" id="UP001497482"/>
    </source>
</evidence>